<comment type="caution">
    <text evidence="1">The sequence shown here is derived from an EMBL/GenBank/DDBJ whole genome shotgun (WGS) entry which is preliminary data.</text>
</comment>
<proteinExistence type="predicted"/>
<evidence type="ECO:0000313" key="1">
    <source>
        <dbReference type="EMBL" id="KIG15092.1"/>
    </source>
</evidence>
<dbReference type="EMBL" id="JMCC02000061">
    <property type="protein sequence ID" value="KIG15092.1"/>
    <property type="molecule type" value="Genomic_DNA"/>
</dbReference>
<dbReference type="AlphaFoldDB" id="A0A0C2D4V0"/>
<dbReference type="Proteomes" id="UP000031599">
    <property type="component" value="Unassembled WGS sequence"/>
</dbReference>
<protein>
    <submittedName>
        <fullName evidence="1">Uncharacterized protein</fullName>
    </submittedName>
</protein>
<organism evidence="1 2">
    <name type="scientific">Enhygromyxa salina</name>
    <dbReference type="NCBI Taxonomy" id="215803"/>
    <lineage>
        <taxon>Bacteria</taxon>
        <taxon>Pseudomonadati</taxon>
        <taxon>Myxococcota</taxon>
        <taxon>Polyangia</taxon>
        <taxon>Nannocystales</taxon>
        <taxon>Nannocystaceae</taxon>
        <taxon>Enhygromyxa</taxon>
    </lineage>
</organism>
<gene>
    <name evidence="1" type="ORF">DB30_06124</name>
</gene>
<reference evidence="1 2" key="1">
    <citation type="submission" date="2014-12" db="EMBL/GenBank/DDBJ databases">
        <title>Genome assembly of Enhygromyxa salina DSM 15201.</title>
        <authorList>
            <person name="Sharma G."/>
            <person name="Subramanian S."/>
        </authorList>
    </citation>
    <scope>NUCLEOTIDE SEQUENCE [LARGE SCALE GENOMIC DNA]</scope>
    <source>
        <strain evidence="1 2">DSM 15201</strain>
    </source>
</reference>
<name>A0A0C2D4V0_9BACT</name>
<evidence type="ECO:0000313" key="2">
    <source>
        <dbReference type="Proteomes" id="UP000031599"/>
    </source>
</evidence>
<sequence>MYAQPHPLNQAARRSFAVTPAHVAGYVRDGLAAGWLPLEPGPQFVLEHPDLRVRHELLILPRGRRRLGAEELAALATSSHRDRFELRDVPSVSWRGKHAYRPCGVAINGRDFLELIAAVEHPLVAAEFELRREAGEEIAEANFAGEYLPRFPAPYQLAGGVGSAEVRAFETDDDDPRRIKTTLLTCTCGIDECWFLLANIRVLDDIVVWSDFEQFHRDWVYDLGPFVFDKQAYFDSLGIQMPG</sequence>
<accession>A0A0C2D4V0</accession>